<reference evidence="1 2" key="1">
    <citation type="submission" date="2020-01" db="EMBL/GenBank/DDBJ databases">
        <title>Patterns of diversity and host range of bacteriophage communities associated with bean-nodulatin bacteria.</title>
        <authorList>
            <person name="Vann Cauwenberghe J."/>
            <person name="Santamaria R.I."/>
            <person name="Bustos P."/>
            <person name="Juarez S."/>
            <person name="Gonzalez V."/>
        </authorList>
    </citation>
    <scope>NUCLEOTIDE SEQUENCE [LARGE SCALE GENOMIC DNA]</scope>
    <source>
        <strain evidence="2">RHph</strain>
    </source>
</reference>
<keyword evidence="2" id="KW-1185">Reference proteome</keyword>
<protein>
    <submittedName>
        <fullName evidence="1">Uncharacterized protein</fullName>
    </submittedName>
</protein>
<evidence type="ECO:0000313" key="1">
    <source>
        <dbReference type="EMBL" id="QIG73980.1"/>
    </source>
</evidence>
<name>A0A7S5UX49_9CAUD</name>
<accession>A0A7S5UX49</accession>
<dbReference type="EMBL" id="MN988534">
    <property type="protein sequence ID" value="QIG73980.1"/>
    <property type="molecule type" value="Genomic_DNA"/>
</dbReference>
<proteinExistence type="predicted"/>
<gene>
    <name evidence="1" type="ORF">EVC06_205</name>
</gene>
<evidence type="ECO:0000313" key="2">
    <source>
        <dbReference type="Proteomes" id="UP000646667"/>
    </source>
</evidence>
<organism evidence="1 2">
    <name type="scientific">Rhizobium phage RHph_N34</name>
    <dbReference type="NCBI Taxonomy" id="2509586"/>
    <lineage>
        <taxon>Viruses</taxon>
        <taxon>Duplodnaviria</taxon>
        <taxon>Heunggongvirae</taxon>
        <taxon>Uroviricota</taxon>
        <taxon>Caudoviricetes</taxon>
        <taxon>Pootjesviridae</taxon>
        <taxon>Staniewskivirinae</taxon>
        <taxon>Trinifflemingvirus</taxon>
        <taxon>Trinifflemingvirus N34</taxon>
    </lineage>
</organism>
<sequence length="73" mass="8427">MTELKLSRSDFEALPTLQNLREQGLNGRDLINRKYRSSYPAVLPKVFKKTIKKSEYGHGNIAVTQIWDVVFTD</sequence>
<dbReference type="Proteomes" id="UP000646667">
    <property type="component" value="Segment"/>
</dbReference>